<proteinExistence type="predicted"/>
<evidence type="ECO:0000256" key="1">
    <source>
        <dbReference type="SAM" id="MobiDB-lite"/>
    </source>
</evidence>
<dbReference type="Proteomes" id="UP000030758">
    <property type="component" value="Unassembled WGS sequence"/>
</dbReference>
<gene>
    <name evidence="2" type="ORF">M514_19907</name>
</gene>
<sequence length="80" mass="8806">MSVKNRFNSRLIKAAPRSVCTYAGVPHRENSSVMALMTDVLDVSAHGKAKGNLEYSSTAQRRYLHEGSPGKGPLKSKFNR</sequence>
<accession>A0A085NEC8</accession>
<organism evidence="2">
    <name type="scientific">Trichuris suis</name>
    <name type="common">pig whipworm</name>
    <dbReference type="NCBI Taxonomy" id="68888"/>
    <lineage>
        <taxon>Eukaryota</taxon>
        <taxon>Metazoa</taxon>
        <taxon>Ecdysozoa</taxon>
        <taxon>Nematoda</taxon>
        <taxon>Enoplea</taxon>
        <taxon>Dorylaimia</taxon>
        <taxon>Trichinellida</taxon>
        <taxon>Trichuridae</taxon>
        <taxon>Trichuris</taxon>
    </lineage>
</organism>
<feature type="region of interest" description="Disordered" evidence="1">
    <location>
        <begin position="52"/>
        <end position="80"/>
    </location>
</feature>
<dbReference type="AlphaFoldDB" id="A0A085NEC8"/>
<evidence type="ECO:0000313" key="2">
    <source>
        <dbReference type="EMBL" id="KFD67824.1"/>
    </source>
</evidence>
<reference evidence="2" key="1">
    <citation type="journal article" date="2014" name="Nat. Genet.">
        <title>Genome and transcriptome of the porcine whipworm Trichuris suis.</title>
        <authorList>
            <person name="Jex A.R."/>
            <person name="Nejsum P."/>
            <person name="Schwarz E.M."/>
            <person name="Hu L."/>
            <person name="Young N.D."/>
            <person name="Hall R.S."/>
            <person name="Korhonen P.K."/>
            <person name="Liao S."/>
            <person name="Thamsborg S."/>
            <person name="Xia J."/>
            <person name="Xu P."/>
            <person name="Wang S."/>
            <person name="Scheerlinck J.P."/>
            <person name="Hofmann A."/>
            <person name="Sternberg P.W."/>
            <person name="Wang J."/>
            <person name="Gasser R.B."/>
        </authorList>
    </citation>
    <scope>NUCLEOTIDE SEQUENCE [LARGE SCALE GENOMIC DNA]</scope>
    <source>
        <strain evidence="2">DCEP-RM93F</strain>
    </source>
</reference>
<dbReference type="EMBL" id="KL367510">
    <property type="protein sequence ID" value="KFD67824.1"/>
    <property type="molecule type" value="Genomic_DNA"/>
</dbReference>
<protein>
    <submittedName>
        <fullName evidence="2">Uncharacterized protein</fullName>
    </submittedName>
</protein>
<name>A0A085NEC8_9BILA</name>